<dbReference type="EMBL" id="VZZK01000034">
    <property type="protein sequence ID" value="KAB1075391.1"/>
    <property type="molecule type" value="Genomic_DNA"/>
</dbReference>
<comment type="caution">
    <text evidence="1">The sequence shown here is derived from an EMBL/GenBank/DDBJ whole genome shotgun (WGS) entry which is preliminary data.</text>
</comment>
<dbReference type="AlphaFoldDB" id="A0A6L3SUF5"/>
<organism evidence="1 2">
    <name type="scientific">Methylobacterium soli</name>
    <dbReference type="NCBI Taxonomy" id="553447"/>
    <lineage>
        <taxon>Bacteria</taxon>
        <taxon>Pseudomonadati</taxon>
        <taxon>Pseudomonadota</taxon>
        <taxon>Alphaproteobacteria</taxon>
        <taxon>Hyphomicrobiales</taxon>
        <taxon>Methylobacteriaceae</taxon>
        <taxon>Methylobacterium</taxon>
    </lineage>
</organism>
<dbReference type="OrthoDB" id="8456216at2"/>
<keyword evidence="2" id="KW-1185">Reference proteome</keyword>
<evidence type="ECO:0000313" key="1">
    <source>
        <dbReference type="EMBL" id="KAB1075391.1"/>
    </source>
</evidence>
<accession>A0A6L3SUF5</accession>
<evidence type="ECO:0000313" key="2">
    <source>
        <dbReference type="Proteomes" id="UP000474159"/>
    </source>
</evidence>
<dbReference type="RefSeq" id="WP_151003352.1">
    <property type="nucleotide sequence ID" value="NZ_BPQY01000267.1"/>
</dbReference>
<reference evidence="1 2" key="1">
    <citation type="submission" date="2019-09" db="EMBL/GenBank/DDBJ databases">
        <title>YIM 48816 draft genome.</title>
        <authorList>
            <person name="Jiang L."/>
        </authorList>
    </citation>
    <scope>NUCLEOTIDE SEQUENCE [LARGE SCALE GENOMIC DNA]</scope>
    <source>
        <strain evidence="1 2">YIM 48816</strain>
    </source>
</reference>
<protein>
    <submittedName>
        <fullName evidence="1">Helix-turn-helix domain-containing protein</fullName>
    </submittedName>
</protein>
<sequence>MQMALASEVSGVSPATLYSVAASGGLKLFKLAGRTLVDTASLKALIASRQAWTPSNRGAAARAKRSEVARMSLR</sequence>
<gene>
    <name evidence="1" type="ORF">F6X53_24795</name>
</gene>
<proteinExistence type="predicted"/>
<dbReference type="Proteomes" id="UP000474159">
    <property type="component" value="Unassembled WGS sequence"/>
</dbReference>
<name>A0A6L3SUF5_9HYPH</name>